<name>A0A4P7NIK5_PYROR</name>
<proteinExistence type="predicted"/>
<dbReference type="AlphaFoldDB" id="A0A4P7NIK5"/>
<dbReference type="EMBL" id="CP034207">
    <property type="protein sequence ID" value="QBZ61839.1"/>
    <property type="molecule type" value="Genomic_DNA"/>
</dbReference>
<protein>
    <submittedName>
        <fullName evidence="1">Uncharacterized protein</fullName>
    </submittedName>
</protein>
<gene>
    <name evidence="1" type="ORF">PoMZ_08797</name>
</gene>
<accession>A0A4P7NIK5</accession>
<organism evidence="1 2">
    <name type="scientific">Pyricularia oryzae</name>
    <name type="common">Rice blast fungus</name>
    <name type="synonym">Magnaporthe oryzae</name>
    <dbReference type="NCBI Taxonomy" id="318829"/>
    <lineage>
        <taxon>Eukaryota</taxon>
        <taxon>Fungi</taxon>
        <taxon>Dikarya</taxon>
        <taxon>Ascomycota</taxon>
        <taxon>Pezizomycotina</taxon>
        <taxon>Sordariomycetes</taxon>
        <taxon>Sordariomycetidae</taxon>
        <taxon>Magnaporthales</taxon>
        <taxon>Pyriculariaceae</taxon>
        <taxon>Pyricularia</taxon>
    </lineage>
</organism>
<evidence type="ECO:0000313" key="1">
    <source>
        <dbReference type="EMBL" id="QBZ61839.1"/>
    </source>
</evidence>
<dbReference type="Proteomes" id="UP000294847">
    <property type="component" value="Chromosome 4"/>
</dbReference>
<sequence>MPGDRVWIVKSGIQYMFEHNGKEYSVMAYDKCNLVWPAWGKKGGPEGLTFEYEERWPKNKDGEC</sequence>
<evidence type="ECO:0000313" key="2">
    <source>
        <dbReference type="Proteomes" id="UP000294847"/>
    </source>
</evidence>
<reference evidence="1 2" key="1">
    <citation type="journal article" date="2019" name="Mol. Biol. Evol.">
        <title>Blast fungal genomes show frequent chromosomal changes, gene gains and losses, and effector gene turnover.</title>
        <authorList>
            <person name="Gomez Luciano L.B."/>
            <person name="Jason Tsai I."/>
            <person name="Chuma I."/>
            <person name="Tosa Y."/>
            <person name="Chen Y.H."/>
            <person name="Li J.Y."/>
            <person name="Li M.Y."/>
            <person name="Jade Lu M.Y."/>
            <person name="Nakayashiki H."/>
            <person name="Li W.H."/>
        </authorList>
    </citation>
    <scope>NUCLEOTIDE SEQUENCE [LARGE SCALE GENOMIC DNA]</scope>
    <source>
        <strain evidence="1">MZ5-1-6</strain>
    </source>
</reference>